<keyword evidence="4" id="KW-1003">Cell membrane</keyword>
<dbReference type="GO" id="GO:0005524">
    <property type="term" value="F:ATP binding"/>
    <property type="evidence" value="ECO:0007669"/>
    <property type="project" value="UniProtKB-KW"/>
</dbReference>
<dbReference type="SUPFAM" id="SSF55874">
    <property type="entry name" value="ATPase domain of HSP90 chaperone/DNA topoisomerase II/histidine kinase"/>
    <property type="match status" value="1"/>
</dbReference>
<evidence type="ECO:0000256" key="7">
    <source>
        <dbReference type="ARBA" id="ARBA00022692"/>
    </source>
</evidence>
<dbReference type="Proteomes" id="UP000295793">
    <property type="component" value="Unassembled WGS sequence"/>
</dbReference>
<comment type="caution">
    <text evidence="17">The sequence shown here is derived from an EMBL/GenBank/DDBJ whole genome shotgun (WGS) entry which is preliminary data.</text>
</comment>
<dbReference type="InterPro" id="IPR005467">
    <property type="entry name" value="His_kinase_dom"/>
</dbReference>
<sequence>MKNLSLRNKLMLSYLLIAFFSSSLIYGLIRLGGEQRVAQLIHDSHLNEIHDEVLNWYRAEQSWQGFQRYFFSLHPPKAKQLASSETSPEDQSSQILKSHGVVSADNRVLIRFLDFREDDIVPNAYLTDAIPVQLDHQTVAYIVPGETVGITLASEEQIFLQRTNEVLLIAIIASLILATLLALLFSRIISKPVQALTSASEKMAQGRFNQQIPVQGDDEISRLVKTFNKMSDDIHSLISKRTQFTADISHDLGTPLQIISGYVETALDGDMELTKERLHIIANEAERMRRLIKDLSLLASSDDGNLPMNRQPVDPDAILTSCVKSFTQASKKKKIHIHYSNELNKPETLQLDPDRMEQVIGNILSNALRFTPAHGQIDITLFKNKTSLCITIKDNGIGAEQSVLANLFDRSFQADSSRSAKTGNKGLGLAISKALVEAQGGLISAASEGLGKGLTIRICFPADASH</sequence>
<dbReference type="RefSeq" id="WP_132700045.1">
    <property type="nucleotide sequence ID" value="NZ_SLZR01000002.1"/>
</dbReference>
<keyword evidence="12" id="KW-0902">Two-component regulatory system</keyword>
<dbReference type="Gene3D" id="6.10.340.10">
    <property type="match status" value="1"/>
</dbReference>
<dbReference type="InterPro" id="IPR003661">
    <property type="entry name" value="HisK_dim/P_dom"/>
</dbReference>
<dbReference type="InterPro" id="IPR036890">
    <property type="entry name" value="HATPase_C_sf"/>
</dbReference>
<comment type="subcellular location">
    <subcellularLocation>
        <location evidence="2">Cell membrane</location>
        <topology evidence="2">Multi-pass membrane protein</topology>
    </subcellularLocation>
</comment>
<dbReference type="SMART" id="SM00388">
    <property type="entry name" value="HisKA"/>
    <property type="match status" value="1"/>
</dbReference>
<dbReference type="SUPFAM" id="SSF158472">
    <property type="entry name" value="HAMP domain-like"/>
    <property type="match status" value="1"/>
</dbReference>
<evidence type="ECO:0000313" key="17">
    <source>
        <dbReference type="EMBL" id="TCS43270.1"/>
    </source>
</evidence>
<dbReference type="Pfam" id="PF00512">
    <property type="entry name" value="HisKA"/>
    <property type="match status" value="1"/>
</dbReference>
<evidence type="ECO:0000256" key="11">
    <source>
        <dbReference type="ARBA" id="ARBA00022989"/>
    </source>
</evidence>
<evidence type="ECO:0000256" key="1">
    <source>
        <dbReference type="ARBA" id="ARBA00000085"/>
    </source>
</evidence>
<feature type="transmembrane region" description="Helical" evidence="14">
    <location>
        <begin position="12"/>
        <end position="29"/>
    </location>
</feature>
<keyword evidence="8" id="KW-0547">Nucleotide-binding</keyword>
<evidence type="ECO:0000259" key="16">
    <source>
        <dbReference type="PROSITE" id="PS50885"/>
    </source>
</evidence>
<dbReference type="SMART" id="SM00387">
    <property type="entry name" value="HATPase_c"/>
    <property type="match status" value="1"/>
</dbReference>
<dbReference type="EC" id="2.7.13.3" evidence="3"/>
<feature type="domain" description="Histidine kinase" evidence="15">
    <location>
        <begin position="247"/>
        <end position="464"/>
    </location>
</feature>
<feature type="domain" description="HAMP" evidence="16">
    <location>
        <begin position="187"/>
        <end position="239"/>
    </location>
</feature>
<dbReference type="EMBL" id="SLZR01000002">
    <property type="protein sequence ID" value="TCS43270.1"/>
    <property type="molecule type" value="Genomic_DNA"/>
</dbReference>
<evidence type="ECO:0000313" key="18">
    <source>
        <dbReference type="Proteomes" id="UP000295793"/>
    </source>
</evidence>
<dbReference type="GO" id="GO:0005886">
    <property type="term" value="C:plasma membrane"/>
    <property type="evidence" value="ECO:0007669"/>
    <property type="project" value="UniProtKB-SubCell"/>
</dbReference>
<dbReference type="InterPro" id="IPR003594">
    <property type="entry name" value="HATPase_dom"/>
</dbReference>
<evidence type="ECO:0000259" key="15">
    <source>
        <dbReference type="PROSITE" id="PS50109"/>
    </source>
</evidence>
<evidence type="ECO:0000256" key="13">
    <source>
        <dbReference type="ARBA" id="ARBA00023136"/>
    </source>
</evidence>
<evidence type="ECO:0000256" key="8">
    <source>
        <dbReference type="ARBA" id="ARBA00022741"/>
    </source>
</evidence>
<keyword evidence="7 14" id="KW-0812">Transmembrane</keyword>
<dbReference type="Pfam" id="PF00672">
    <property type="entry name" value="HAMP"/>
    <property type="match status" value="1"/>
</dbReference>
<evidence type="ECO:0000256" key="6">
    <source>
        <dbReference type="ARBA" id="ARBA00022679"/>
    </source>
</evidence>
<dbReference type="InterPro" id="IPR036097">
    <property type="entry name" value="HisK_dim/P_sf"/>
</dbReference>
<dbReference type="InterPro" id="IPR004358">
    <property type="entry name" value="Sig_transdc_His_kin-like_C"/>
</dbReference>
<keyword evidence="6" id="KW-0808">Transferase</keyword>
<proteinExistence type="predicted"/>
<evidence type="ECO:0000256" key="5">
    <source>
        <dbReference type="ARBA" id="ARBA00022553"/>
    </source>
</evidence>
<dbReference type="PROSITE" id="PS50885">
    <property type="entry name" value="HAMP"/>
    <property type="match status" value="1"/>
</dbReference>
<keyword evidence="13 14" id="KW-0472">Membrane</keyword>
<comment type="catalytic activity">
    <reaction evidence="1">
        <text>ATP + protein L-histidine = ADP + protein N-phospho-L-histidine.</text>
        <dbReference type="EC" id="2.7.13.3"/>
    </reaction>
</comment>
<keyword evidence="9 17" id="KW-0418">Kinase</keyword>
<dbReference type="FunFam" id="3.30.565.10:FF:000006">
    <property type="entry name" value="Sensor histidine kinase WalK"/>
    <property type="match status" value="1"/>
</dbReference>
<dbReference type="CDD" id="cd00075">
    <property type="entry name" value="HATPase"/>
    <property type="match status" value="1"/>
</dbReference>
<reference evidence="17 18" key="1">
    <citation type="submission" date="2019-03" db="EMBL/GenBank/DDBJ databases">
        <title>Genomic Encyclopedia of Archaeal and Bacterial Type Strains, Phase II (KMG-II): from individual species to whole genera.</title>
        <authorList>
            <person name="Goeker M."/>
        </authorList>
    </citation>
    <scope>NUCLEOTIDE SEQUENCE [LARGE SCALE GENOMIC DNA]</scope>
    <source>
        <strain evidence="17 18">DSM 15388</strain>
    </source>
</reference>
<keyword evidence="10" id="KW-0067">ATP-binding</keyword>
<accession>A0A4R3IAE4</accession>
<dbReference type="Pfam" id="PF02518">
    <property type="entry name" value="HATPase_c"/>
    <property type="match status" value="1"/>
</dbReference>
<dbReference type="InterPro" id="IPR003660">
    <property type="entry name" value="HAMP_dom"/>
</dbReference>
<dbReference type="Gene3D" id="3.30.565.10">
    <property type="entry name" value="Histidine kinase-like ATPase, C-terminal domain"/>
    <property type="match status" value="1"/>
</dbReference>
<dbReference type="SMART" id="SM00304">
    <property type="entry name" value="HAMP"/>
    <property type="match status" value="1"/>
</dbReference>
<keyword evidence="11 14" id="KW-1133">Transmembrane helix</keyword>
<dbReference type="OrthoDB" id="9809766at2"/>
<dbReference type="PROSITE" id="PS50109">
    <property type="entry name" value="HIS_KIN"/>
    <property type="match status" value="1"/>
</dbReference>
<dbReference type="GO" id="GO:0000155">
    <property type="term" value="F:phosphorelay sensor kinase activity"/>
    <property type="evidence" value="ECO:0007669"/>
    <property type="project" value="InterPro"/>
</dbReference>
<dbReference type="PANTHER" id="PTHR45528:SF1">
    <property type="entry name" value="SENSOR HISTIDINE KINASE CPXA"/>
    <property type="match status" value="1"/>
</dbReference>
<keyword evidence="5" id="KW-0597">Phosphoprotein</keyword>
<evidence type="ECO:0000256" key="9">
    <source>
        <dbReference type="ARBA" id="ARBA00022777"/>
    </source>
</evidence>
<protein>
    <recommendedName>
        <fullName evidence="3">histidine kinase</fullName>
        <ecNumber evidence="3">2.7.13.3</ecNumber>
    </recommendedName>
</protein>
<evidence type="ECO:0000256" key="3">
    <source>
        <dbReference type="ARBA" id="ARBA00012438"/>
    </source>
</evidence>
<dbReference type="CDD" id="cd00082">
    <property type="entry name" value="HisKA"/>
    <property type="match status" value="1"/>
</dbReference>
<evidence type="ECO:0000256" key="4">
    <source>
        <dbReference type="ARBA" id="ARBA00022475"/>
    </source>
</evidence>
<evidence type="ECO:0000256" key="12">
    <source>
        <dbReference type="ARBA" id="ARBA00023012"/>
    </source>
</evidence>
<evidence type="ECO:0000256" key="14">
    <source>
        <dbReference type="SAM" id="Phobius"/>
    </source>
</evidence>
<dbReference type="SUPFAM" id="SSF47384">
    <property type="entry name" value="Homodimeric domain of signal transducing histidine kinase"/>
    <property type="match status" value="1"/>
</dbReference>
<name>A0A4R3IAE4_9GAMM</name>
<gene>
    <name evidence="17" type="ORF">BCF53_102296</name>
</gene>
<dbReference type="CDD" id="cd06225">
    <property type="entry name" value="HAMP"/>
    <property type="match status" value="1"/>
</dbReference>
<keyword evidence="18" id="KW-1185">Reference proteome</keyword>
<dbReference type="PRINTS" id="PR00344">
    <property type="entry name" value="BCTRLSENSOR"/>
</dbReference>
<dbReference type="PANTHER" id="PTHR45528">
    <property type="entry name" value="SENSOR HISTIDINE KINASE CPXA"/>
    <property type="match status" value="1"/>
</dbReference>
<feature type="transmembrane region" description="Helical" evidence="14">
    <location>
        <begin position="166"/>
        <end position="185"/>
    </location>
</feature>
<dbReference type="AlphaFoldDB" id="A0A4R3IAE4"/>
<dbReference type="InterPro" id="IPR050398">
    <property type="entry name" value="HssS/ArlS-like"/>
</dbReference>
<dbReference type="Gene3D" id="1.10.287.130">
    <property type="match status" value="1"/>
</dbReference>
<evidence type="ECO:0000256" key="2">
    <source>
        <dbReference type="ARBA" id="ARBA00004651"/>
    </source>
</evidence>
<evidence type="ECO:0000256" key="10">
    <source>
        <dbReference type="ARBA" id="ARBA00022840"/>
    </source>
</evidence>
<organism evidence="17 18">
    <name type="scientific">Reinekea marinisedimentorum</name>
    <dbReference type="NCBI Taxonomy" id="230495"/>
    <lineage>
        <taxon>Bacteria</taxon>
        <taxon>Pseudomonadati</taxon>
        <taxon>Pseudomonadota</taxon>
        <taxon>Gammaproteobacteria</taxon>
        <taxon>Oceanospirillales</taxon>
        <taxon>Saccharospirillaceae</taxon>
        <taxon>Reinekea</taxon>
    </lineage>
</organism>